<comment type="caution">
    <text evidence="2">The sequence shown here is derived from an EMBL/GenBank/DDBJ whole genome shotgun (WGS) entry which is preliminary data.</text>
</comment>
<evidence type="ECO:0000313" key="2">
    <source>
        <dbReference type="EMBL" id="GFE67217.1"/>
    </source>
</evidence>
<dbReference type="AlphaFoldDB" id="A0A6N6JMI3"/>
<reference evidence="2 3" key="1">
    <citation type="submission" date="2019-12" db="EMBL/GenBank/DDBJ databases">
        <title>Litoreibacter badius sp. nov., a novel bacteriochlorophyll a-containing bacterium in the genus Litoreibacter.</title>
        <authorList>
            <person name="Kanamuro M."/>
            <person name="Takabe Y."/>
            <person name="Mori K."/>
            <person name="Takaichi S."/>
            <person name="Hanada S."/>
        </authorList>
    </citation>
    <scope>NUCLEOTIDE SEQUENCE [LARGE SCALE GENOMIC DNA]</scope>
    <source>
        <strain evidence="2 3">K6</strain>
    </source>
</reference>
<keyword evidence="3" id="KW-1185">Reference proteome</keyword>
<evidence type="ECO:0008006" key="4">
    <source>
        <dbReference type="Google" id="ProtNLM"/>
    </source>
</evidence>
<sequence>MSMTAGRPKRLKLEERIALSRRYHAGETAKVLAAAYGVSRRHVTRIAKEEQGEGQEVRDPSVAVSFRAAGSEIAAFDREWQARGFATRSTALRAVVRARCGLLDLMHERFQDFADLLRRTQDVSEAGRVLAKAVQRGKLQLGSEERATLAALLDLADKTHRELAALKTTAHERRRTGWGPDCPQDAKDVSRTAPGASLDETINGHADCSTLPSDGAEAPVSRSAFEVTYRSAGDV</sequence>
<feature type="region of interest" description="Disordered" evidence="1">
    <location>
        <begin position="170"/>
        <end position="221"/>
    </location>
</feature>
<dbReference type="EMBL" id="BLJE01000009">
    <property type="protein sequence ID" value="GFE67217.1"/>
    <property type="molecule type" value="Genomic_DNA"/>
</dbReference>
<gene>
    <name evidence="2" type="ORF">KIN_42910</name>
</gene>
<name>A0A6N6JMI3_9RHOB</name>
<dbReference type="Proteomes" id="UP000436822">
    <property type="component" value="Unassembled WGS sequence"/>
</dbReference>
<protein>
    <recommendedName>
        <fullName evidence="4">Homeodomain-like domain-containing protein</fullName>
    </recommendedName>
</protein>
<proteinExistence type="predicted"/>
<organism evidence="2 3">
    <name type="scientific">Litoreibacter roseus</name>
    <dbReference type="NCBI Taxonomy" id="2601869"/>
    <lineage>
        <taxon>Bacteria</taxon>
        <taxon>Pseudomonadati</taxon>
        <taxon>Pseudomonadota</taxon>
        <taxon>Alphaproteobacteria</taxon>
        <taxon>Rhodobacterales</taxon>
        <taxon>Roseobacteraceae</taxon>
        <taxon>Litoreibacter</taxon>
    </lineage>
</organism>
<accession>A0A6N6JMI3</accession>
<evidence type="ECO:0000313" key="3">
    <source>
        <dbReference type="Proteomes" id="UP000436822"/>
    </source>
</evidence>
<evidence type="ECO:0000256" key="1">
    <source>
        <dbReference type="SAM" id="MobiDB-lite"/>
    </source>
</evidence>